<name>A0A2P2IYT3_RHIMU</name>
<dbReference type="EMBL" id="GGEC01005896">
    <property type="protein sequence ID" value="MBW86379.1"/>
    <property type="molecule type" value="Transcribed_RNA"/>
</dbReference>
<organism evidence="1">
    <name type="scientific">Rhizophora mucronata</name>
    <name type="common">Asiatic mangrove</name>
    <dbReference type="NCBI Taxonomy" id="61149"/>
    <lineage>
        <taxon>Eukaryota</taxon>
        <taxon>Viridiplantae</taxon>
        <taxon>Streptophyta</taxon>
        <taxon>Embryophyta</taxon>
        <taxon>Tracheophyta</taxon>
        <taxon>Spermatophyta</taxon>
        <taxon>Magnoliopsida</taxon>
        <taxon>eudicotyledons</taxon>
        <taxon>Gunneridae</taxon>
        <taxon>Pentapetalae</taxon>
        <taxon>rosids</taxon>
        <taxon>fabids</taxon>
        <taxon>Malpighiales</taxon>
        <taxon>Rhizophoraceae</taxon>
        <taxon>Rhizophora</taxon>
    </lineage>
</organism>
<dbReference type="AlphaFoldDB" id="A0A2P2IYT3"/>
<accession>A0A2P2IYT3</accession>
<sequence>MIRSAFTRRALSLTPEAHSSFTILPSYMLRWLWTTRR</sequence>
<evidence type="ECO:0000313" key="1">
    <source>
        <dbReference type="EMBL" id="MBW86379.1"/>
    </source>
</evidence>
<proteinExistence type="predicted"/>
<reference evidence="1" key="1">
    <citation type="submission" date="2018-02" db="EMBL/GenBank/DDBJ databases">
        <title>Rhizophora mucronata_Transcriptome.</title>
        <authorList>
            <person name="Meera S.P."/>
            <person name="Sreeshan A."/>
            <person name="Augustine A."/>
        </authorList>
    </citation>
    <scope>NUCLEOTIDE SEQUENCE</scope>
    <source>
        <tissue evidence="1">Leaf</tissue>
    </source>
</reference>
<protein>
    <submittedName>
        <fullName evidence="1">Uncharacterized protein MANES_02G182800</fullName>
    </submittedName>
</protein>